<dbReference type="PANTHER" id="PTHR13211">
    <property type="entry name" value="TELOMERASE CAJAL BODY PROTEIN 1"/>
    <property type="match status" value="1"/>
</dbReference>
<accession>A0A9P6Y4E8</accession>
<evidence type="ECO:0000313" key="7">
    <source>
        <dbReference type="EMBL" id="KAG1539190.1"/>
    </source>
</evidence>
<dbReference type="OrthoDB" id="239865at2759"/>
<evidence type="ECO:0000256" key="3">
    <source>
        <dbReference type="ARBA" id="ARBA00022857"/>
    </source>
</evidence>
<dbReference type="SUPFAM" id="SSF53597">
    <property type="entry name" value="Dihydrofolate reductase-like"/>
    <property type="match status" value="1"/>
</dbReference>
<dbReference type="EMBL" id="JAANIT010001678">
    <property type="protein sequence ID" value="KAG1539190.1"/>
    <property type="molecule type" value="Genomic_DNA"/>
</dbReference>
<protein>
    <recommendedName>
        <fullName evidence="1">dihydrofolate reductase</fullName>
        <ecNumber evidence="1">1.5.1.3</ecNumber>
    </recommendedName>
</protein>
<dbReference type="SMART" id="SM00320">
    <property type="entry name" value="WD40"/>
    <property type="match status" value="7"/>
</dbReference>
<dbReference type="SUPFAM" id="SSF50978">
    <property type="entry name" value="WD40 repeat-like"/>
    <property type="match status" value="1"/>
</dbReference>
<organism evidence="7 8">
    <name type="scientific">Rhizopus oryzae</name>
    <name type="common">Mucormycosis agent</name>
    <name type="synonym">Rhizopus arrhizus var. delemar</name>
    <dbReference type="NCBI Taxonomy" id="64495"/>
    <lineage>
        <taxon>Eukaryota</taxon>
        <taxon>Fungi</taxon>
        <taxon>Fungi incertae sedis</taxon>
        <taxon>Mucoromycota</taxon>
        <taxon>Mucoromycotina</taxon>
        <taxon>Mucoromycetes</taxon>
        <taxon>Mucorales</taxon>
        <taxon>Mucorineae</taxon>
        <taxon>Rhizopodaceae</taxon>
        <taxon>Rhizopus</taxon>
    </lineage>
</organism>
<dbReference type="PANTHER" id="PTHR13211:SF0">
    <property type="entry name" value="TELOMERASE CAJAL BODY PROTEIN 1"/>
    <property type="match status" value="1"/>
</dbReference>
<name>A0A9P6Y4E8_RHIOR</name>
<reference evidence="7" key="1">
    <citation type="journal article" date="2020" name="Microb. Genom.">
        <title>Genetic diversity of clinical and environmental Mucorales isolates obtained from an investigation of mucormycosis cases among solid organ transplant recipients.</title>
        <authorList>
            <person name="Nguyen M.H."/>
            <person name="Kaul D."/>
            <person name="Muto C."/>
            <person name="Cheng S.J."/>
            <person name="Richter R.A."/>
            <person name="Bruno V.M."/>
            <person name="Liu G."/>
            <person name="Beyhan S."/>
            <person name="Sundermann A.J."/>
            <person name="Mounaud S."/>
            <person name="Pasculle A.W."/>
            <person name="Nierman W.C."/>
            <person name="Driscoll E."/>
            <person name="Cumbie R."/>
            <person name="Clancy C.J."/>
            <person name="Dupont C.L."/>
        </authorList>
    </citation>
    <scope>NUCLEOTIDE SEQUENCE</scope>
    <source>
        <strain evidence="7">GL16</strain>
    </source>
</reference>
<evidence type="ECO:0000259" key="6">
    <source>
        <dbReference type="PROSITE" id="PS51330"/>
    </source>
</evidence>
<evidence type="ECO:0000256" key="1">
    <source>
        <dbReference type="ARBA" id="ARBA00012856"/>
    </source>
</evidence>
<dbReference type="InterPro" id="IPR001796">
    <property type="entry name" value="DHFR_dom"/>
</dbReference>
<evidence type="ECO:0000256" key="5">
    <source>
        <dbReference type="SAM" id="MobiDB-lite"/>
    </source>
</evidence>
<evidence type="ECO:0000256" key="4">
    <source>
        <dbReference type="ARBA" id="ARBA00023002"/>
    </source>
</evidence>
<dbReference type="Proteomes" id="UP000717996">
    <property type="component" value="Unassembled WGS sequence"/>
</dbReference>
<dbReference type="EC" id="1.5.1.3" evidence="1"/>
<dbReference type="InterPro" id="IPR036322">
    <property type="entry name" value="WD40_repeat_dom_sf"/>
</dbReference>
<dbReference type="CDD" id="cd00209">
    <property type="entry name" value="DHFR"/>
    <property type="match status" value="1"/>
</dbReference>
<dbReference type="PRINTS" id="PR00070">
    <property type="entry name" value="DHFR"/>
</dbReference>
<dbReference type="InterPro" id="IPR051150">
    <property type="entry name" value="SWT21/TCAB1_mRNA_Telomere"/>
</dbReference>
<dbReference type="InterPro" id="IPR017925">
    <property type="entry name" value="DHFR_CS"/>
</dbReference>
<evidence type="ECO:0000313" key="8">
    <source>
        <dbReference type="Proteomes" id="UP000717996"/>
    </source>
</evidence>
<dbReference type="Pfam" id="PF00186">
    <property type="entry name" value="DHFR_1"/>
    <property type="match status" value="1"/>
</dbReference>
<keyword evidence="4" id="KW-0560">Oxidoreductase</keyword>
<dbReference type="GO" id="GO:0046654">
    <property type="term" value="P:tetrahydrofolate biosynthetic process"/>
    <property type="evidence" value="ECO:0007669"/>
    <property type="project" value="InterPro"/>
</dbReference>
<dbReference type="InterPro" id="IPR015943">
    <property type="entry name" value="WD40/YVTN_repeat-like_dom_sf"/>
</dbReference>
<dbReference type="InterPro" id="IPR001680">
    <property type="entry name" value="WD40_rpt"/>
</dbReference>
<evidence type="ECO:0000256" key="2">
    <source>
        <dbReference type="ARBA" id="ARBA00022563"/>
    </source>
</evidence>
<dbReference type="PROSITE" id="PS51330">
    <property type="entry name" value="DHFR_2"/>
    <property type="match status" value="1"/>
</dbReference>
<dbReference type="Pfam" id="PF00400">
    <property type="entry name" value="WD40"/>
    <property type="match status" value="3"/>
</dbReference>
<dbReference type="Gene3D" id="2.130.10.10">
    <property type="entry name" value="YVTN repeat-like/Quinoprotein amine dehydrogenase"/>
    <property type="match status" value="2"/>
</dbReference>
<feature type="domain" description="DHFR" evidence="6">
    <location>
        <begin position="5"/>
        <end position="187"/>
    </location>
</feature>
<proteinExistence type="predicted"/>
<sequence>MTQRKLALIAAATEELGIGRKGDLPWHLPRDLRYFRDVTTKIPKGNSAQNVVIMGRVTWESIPPKYRPLDNRFNIVVSRNPNYDLQTTDPNAILVTSFEEALEKIDATKTNPRVFVVGGAQLYSHAIKRADCTDILLTKIKAKIECDAFFPKIDEHVYRPSTHEELEAYVEEKNDQQWQTTMEENGEREQRVQQTTMEENGEREQEEQPMAVEVNGQEQQQTYSVFIPDFNKELSLASSSLDRYNDSIRDCLEKDLDLIQQNVNLQDQSEQNNFFKNTKWAPDGTCLLTNSADDVVRLFSLPSNVYEESSEVVTMIPNFGIREGESVYDFDWYPLMNSQDPDSCCFITSVRDHPVQLWDMKTASVMASYSVIDHCERYIGPNVITFHPDGSKIYCGYENMIEIFDVHRPGNESDKIPTIPTRKSRKGQKGIISCLDFSLDGLYAAGSYSQSIAIYDQVNHELCLKLVGFTGGTTQVKFSKDGNYLFSASRHANSILCWDIRDSANILYELPRPGKTNQRIHFDFDPSGRHIITGDQFGNLIAYDISSPNEYKLIKSVKAHDDLISSVSFNPVYPIMATCSGQRKFNFEDEEVIDNSLRTWRVPGEYEWFNYVA</sequence>
<feature type="region of interest" description="Disordered" evidence="5">
    <location>
        <begin position="179"/>
        <end position="210"/>
    </location>
</feature>
<gene>
    <name evidence="7" type="ORF">G6F51_009293</name>
</gene>
<dbReference type="PROSITE" id="PS00075">
    <property type="entry name" value="DHFR_1"/>
    <property type="match status" value="1"/>
</dbReference>
<keyword evidence="2" id="KW-0554">One-carbon metabolism</keyword>
<comment type="caution">
    <text evidence="7">The sequence shown here is derived from an EMBL/GenBank/DDBJ whole genome shotgun (WGS) entry which is preliminary data.</text>
</comment>
<dbReference type="InterPro" id="IPR024072">
    <property type="entry name" value="DHFR-like_dom_sf"/>
</dbReference>
<dbReference type="GO" id="GO:0004146">
    <property type="term" value="F:dihydrofolate reductase activity"/>
    <property type="evidence" value="ECO:0007669"/>
    <property type="project" value="UniProtKB-EC"/>
</dbReference>
<keyword evidence="3" id="KW-0521">NADP</keyword>
<dbReference type="Gene3D" id="3.40.430.10">
    <property type="entry name" value="Dihydrofolate Reductase, subunit A"/>
    <property type="match status" value="1"/>
</dbReference>
<dbReference type="GO" id="GO:0006730">
    <property type="term" value="P:one-carbon metabolic process"/>
    <property type="evidence" value="ECO:0007669"/>
    <property type="project" value="UniProtKB-KW"/>
</dbReference>
<dbReference type="AlphaFoldDB" id="A0A9P6Y4E8"/>